<dbReference type="SUPFAM" id="SSF47226">
    <property type="entry name" value="Histidine-containing phosphotransfer domain, HPT domain"/>
    <property type="match status" value="1"/>
</dbReference>
<dbReference type="Proteomes" id="UP000297258">
    <property type="component" value="Unassembled WGS sequence"/>
</dbReference>
<sequence>MGRPIDQDFFSRLAELSERFAAEVPALLERLASASAAFDTAAPDLALAEEVQTLLHTMAGSAATFGFRVLGHQARLLEQRLRVLMAFDEVQEAHWNAWFADLDCLVAWGLIDPKATYYIDESEQ</sequence>
<dbReference type="GO" id="GO:0004672">
    <property type="term" value="F:protein kinase activity"/>
    <property type="evidence" value="ECO:0007669"/>
    <property type="project" value="UniProtKB-ARBA"/>
</dbReference>
<dbReference type="AlphaFoldDB" id="A0A4Y9T3Q8"/>
<dbReference type="Pfam" id="PF01627">
    <property type="entry name" value="Hpt"/>
    <property type="match status" value="1"/>
</dbReference>
<proteinExistence type="predicted"/>
<evidence type="ECO:0000259" key="2">
    <source>
        <dbReference type="Pfam" id="PF01627"/>
    </source>
</evidence>
<accession>A0A4Y9T3Q8</accession>
<evidence type="ECO:0000256" key="1">
    <source>
        <dbReference type="ARBA" id="ARBA00023012"/>
    </source>
</evidence>
<dbReference type="OrthoDB" id="8706006at2"/>
<dbReference type="CDD" id="cd00088">
    <property type="entry name" value="HPT"/>
    <property type="match status" value="1"/>
</dbReference>
<dbReference type="GO" id="GO:0000160">
    <property type="term" value="P:phosphorelay signal transduction system"/>
    <property type="evidence" value="ECO:0007669"/>
    <property type="project" value="UniProtKB-KW"/>
</dbReference>
<reference evidence="3 4" key="1">
    <citation type="submission" date="2019-03" db="EMBL/GenBank/DDBJ databases">
        <title>Draft genome of Massilia hortus sp. nov., a novel bacterial species of the Oxalobacteraceae family.</title>
        <authorList>
            <person name="Peta V."/>
            <person name="Raths R."/>
            <person name="Bucking H."/>
        </authorList>
    </citation>
    <scope>NUCLEOTIDE SEQUENCE [LARGE SCALE GENOMIC DNA]</scope>
    <source>
        <strain evidence="3 4">ONC3</strain>
    </source>
</reference>
<keyword evidence="1" id="KW-0902">Two-component regulatory system</keyword>
<dbReference type="RefSeq" id="WP_135190252.1">
    <property type="nucleotide sequence ID" value="NZ_SPUM01000088.1"/>
</dbReference>
<organism evidence="3 4">
    <name type="scientific">Massilia horti</name>
    <dbReference type="NCBI Taxonomy" id="2562153"/>
    <lineage>
        <taxon>Bacteria</taxon>
        <taxon>Pseudomonadati</taxon>
        <taxon>Pseudomonadota</taxon>
        <taxon>Betaproteobacteria</taxon>
        <taxon>Burkholderiales</taxon>
        <taxon>Oxalobacteraceae</taxon>
        <taxon>Telluria group</taxon>
        <taxon>Massilia</taxon>
    </lineage>
</organism>
<gene>
    <name evidence="3" type="ORF">E4O92_13385</name>
</gene>
<comment type="caution">
    <text evidence="3">The sequence shown here is derived from an EMBL/GenBank/DDBJ whole genome shotgun (WGS) entry which is preliminary data.</text>
</comment>
<keyword evidence="4" id="KW-1185">Reference proteome</keyword>
<evidence type="ECO:0000313" key="3">
    <source>
        <dbReference type="EMBL" id="TFW31575.1"/>
    </source>
</evidence>
<feature type="domain" description="HPt" evidence="2">
    <location>
        <begin position="15"/>
        <end position="83"/>
    </location>
</feature>
<dbReference type="InterPro" id="IPR008207">
    <property type="entry name" value="Sig_transdc_His_kin_Hpt_dom"/>
</dbReference>
<dbReference type="Gene3D" id="1.20.120.160">
    <property type="entry name" value="HPT domain"/>
    <property type="match status" value="1"/>
</dbReference>
<evidence type="ECO:0000313" key="4">
    <source>
        <dbReference type="Proteomes" id="UP000297258"/>
    </source>
</evidence>
<dbReference type="EMBL" id="SPUM01000088">
    <property type="protein sequence ID" value="TFW31575.1"/>
    <property type="molecule type" value="Genomic_DNA"/>
</dbReference>
<dbReference type="InterPro" id="IPR036641">
    <property type="entry name" value="HPT_dom_sf"/>
</dbReference>
<name>A0A4Y9T3Q8_9BURK</name>
<protein>
    <recommendedName>
        <fullName evidence="2">HPt domain-containing protein</fullName>
    </recommendedName>
</protein>